<keyword evidence="5" id="KW-0067">ATP-binding</keyword>
<dbReference type="InterPro" id="IPR000719">
    <property type="entry name" value="Prot_kinase_dom"/>
</dbReference>
<comment type="caution">
    <text evidence="8">The sequence shown here is derived from an EMBL/GenBank/DDBJ whole genome shotgun (WGS) entry which is preliminary data.</text>
</comment>
<keyword evidence="4 8" id="KW-0418">Kinase</keyword>
<dbReference type="Proteomes" id="UP001201812">
    <property type="component" value="Unassembled WGS sequence"/>
</dbReference>
<keyword evidence="1" id="KW-0723">Serine/threonine-protein kinase</keyword>
<evidence type="ECO:0000256" key="5">
    <source>
        <dbReference type="ARBA" id="ARBA00022840"/>
    </source>
</evidence>
<feature type="domain" description="AGC-kinase C-terminal" evidence="7">
    <location>
        <begin position="82"/>
        <end position="120"/>
    </location>
</feature>
<keyword evidence="9" id="KW-1185">Reference proteome</keyword>
<proteinExistence type="predicted"/>
<keyword evidence="2" id="KW-0808">Transferase</keyword>
<dbReference type="AlphaFoldDB" id="A0AAD4QS25"/>
<keyword evidence="3" id="KW-0547">Nucleotide-binding</keyword>
<dbReference type="GO" id="GO:0004674">
    <property type="term" value="F:protein serine/threonine kinase activity"/>
    <property type="evidence" value="ECO:0007669"/>
    <property type="project" value="UniProtKB-KW"/>
</dbReference>
<dbReference type="PROSITE" id="PS51285">
    <property type="entry name" value="AGC_KINASE_CTER"/>
    <property type="match status" value="1"/>
</dbReference>
<dbReference type="InterPro" id="IPR011009">
    <property type="entry name" value="Kinase-like_dom_sf"/>
</dbReference>
<feature type="domain" description="Protein kinase" evidence="6">
    <location>
        <begin position="1"/>
        <end position="81"/>
    </location>
</feature>
<evidence type="ECO:0000256" key="1">
    <source>
        <dbReference type="ARBA" id="ARBA00022527"/>
    </source>
</evidence>
<dbReference type="GO" id="GO:0005524">
    <property type="term" value="F:ATP binding"/>
    <property type="evidence" value="ECO:0007669"/>
    <property type="project" value="UniProtKB-KW"/>
</dbReference>
<dbReference type="InterPro" id="IPR000961">
    <property type="entry name" value="AGC-kinase_C"/>
</dbReference>
<evidence type="ECO:0000256" key="2">
    <source>
        <dbReference type="ARBA" id="ARBA00022679"/>
    </source>
</evidence>
<evidence type="ECO:0000313" key="9">
    <source>
        <dbReference type="Proteomes" id="UP001201812"/>
    </source>
</evidence>
<evidence type="ECO:0000313" key="8">
    <source>
        <dbReference type="EMBL" id="KAI1694702.1"/>
    </source>
</evidence>
<dbReference type="Gene3D" id="1.10.510.10">
    <property type="entry name" value="Transferase(Phosphotransferase) domain 1"/>
    <property type="match status" value="1"/>
</dbReference>
<protein>
    <submittedName>
        <fullName evidence="8">Protein kinase domain-containing protein</fullName>
    </submittedName>
</protein>
<evidence type="ECO:0000256" key="4">
    <source>
        <dbReference type="ARBA" id="ARBA00022777"/>
    </source>
</evidence>
<dbReference type="EMBL" id="JAKKPZ010000478">
    <property type="protein sequence ID" value="KAI1694702.1"/>
    <property type="molecule type" value="Genomic_DNA"/>
</dbReference>
<gene>
    <name evidence="8" type="ORF">DdX_19972</name>
</gene>
<reference evidence="8" key="1">
    <citation type="submission" date="2022-01" db="EMBL/GenBank/DDBJ databases">
        <title>Genome Sequence Resource for Two Populations of Ditylenchus destructor, the Migratory Endoparasitic Phytonematode.</title>
        <authorList>
            <person name="Zhang H."/>
            <person name="Lin R."/>
            <person name="Xie B."/>
        </authorList>
    </citation>
    <scope>NUCLEOTIDE SEQUENCE</scope>
    <source>
        <strain evidence="8">BazhouSP</strain>
    </source>
</reference>
<evidence type="ECO:0000259" key="7">
    <source>
        <dbReference type="PROSITE" id="PS51285"/>
    </source>
</evidence>
<name>A0AAD4QS25_9BILA</name>
<sequence length="120" mass="14497">MAPEIKKLNEYDQIVDSYSLGVVIYAMIYGWKRGEAVRRVHETPINDRGFSRNAKDLLEHLLVQDPHQRYTIAQIKEHKWFAHFDWSDVVNQQYEPPYRPVKNGYYYTTRGRENFIEKRY</sequence>
<accession>A0AAD4QS25</accession>
<organism evidence="8 9">
    <name type="scientific">Ditylenchus destructor</name>
    <dbReference type="NCBI Taxonomy" id="166010"/>
    <lineage>
        <taxon>Eukaryota</taxon>
        <taxon>Metazoa</taxon>
        <taxon>Ecdysozoa</taxon>
        <taxon>Nematoda</taxon>
        <taxon>Chromadorea</taxon>
        <taxon>Rhabditida</taxon>
        <taxon>Tylenchina</taxon>
        <taxon>Tylenchomorpha</taxon>
        <taxon>Sphaerularioidea</taxon>
        <taxon>Anguinidae</taxon>
        <taxon>Anguininae</taxon>
        <taxon>Ditylenchus</taxon>
    </lineage>
</organism>
<dbReference type="SUPFAM" id="SSF56112">
    <property type="entry name" value="Protein kinase-like (PK-like)"/>
    <property type="match status" value="1"/>
</dbReference>
<dbReference type="Pfam" id="PF00069">
    <property type="entry name" value="Pkinase"/>
    <property type="match status" value="1"/>
</dbReference>
<dbReference type="PANTHER" id="PTHR24351">
    <property type="entry name" value="RIBOSOMAL PROTEIN S6 KINASE"/>
    <property type="match status" value="1"/>
</dbReference>
<evidence type="ECO:0000259" key="6">
    <source>
        <dbReference type="PROSITE" id="PS50011"/>
    </source>
</evidence>
<dbReference type="PROSITE" id="PS50011">
    <property type="entry name" value="PROTEIN_KINASE_DOM"/>
    <property type="match status" value="1"/>
</dbReference>
<evidence type="ECO:0000256" key="3">
    <source>
        <dbReference type="ARBA" id="ARBA00022741"/>
    </source>
</evidence>